<dbReference type="Pfam" id="PF00499">
    <property type="entry name" value="Oxidored_q3"/>
    <property type="match status" value="1"/>
</dbReference>
<comment type="catalytic activity">
    <reaction evidence="2">
        <text>a quinone + NADH + 5 H(+)(in) = a quinol + NAD(+) + 4 H(+)(out)</text>
        <dbReference type="Rhea" id="RHEA:57888"/>
        <dbReference type="ChEBI" id="CHEBI:15378"/>
        <dbReference type="ChEBI" id="CHEBI:24646"/>
        <dbReference type="ChEBI" id="CHEBI:57540"/>
        <dbReference type="ChEBI" id="CHEBI:57945"/>
        <dbReference type="ChEBI" id="CHEBI:132124"/>
    </reaction>
</comment>
<accession>A0A7M1LIL4</accession>
<dbReference type="InterPro" id="IPR042106">
    <property type="entry name" value="Nuo/plastoQ_OxRdtase_6_NuoJ"/>
</dbReference>
<keyword evidence="2" id="KW-1133">Transmembrane helix</keyword>
<keyword evidence="2" id="KW-1003">Cell membrane</keyword>
<feature type="transmembrane region" description="Helical" evidence="2">
    <location>
        <begin position="40"/>
        <end position="71"/>
    </location>
</feature>
<dbReference type="PANTHER" id="PTHR33269:SF17">
    <property type="entry name" value="NADH-UBIQUINONE OXIDOREDUCTASE CHAIN 6"/>
    <property type="match status" value="1"/>
</dbReference>
<organism evidence="3 4">
    <name type="scientific">Campylobacter corcagiensis</name>
    <dbReference type="NCBI Taxonomy" id="1448857"/>
    <lineage>
        <taxon>Bacteria</taxon>
        <taxon>Pseudomonadati</taxon>
        <taxon>Campylobacterota</taxon>
        <taxon>Epsilonproteobacteria</taxon>
        <taxon>Campylobacterales</taxon>
        <taxon>Campylobacteraceae</taxon>
        <taxon>Campylobacter</taxon>
    </lineage>
</organism>
<proteinExistence type="inferred from homology"/>
<comment type="subcellular location">
    <subcellularLocation>
        <location evidence="2">Cell membrane</location>
        <topology evidence="2">Multi-pass membrane protein</topology>
    </subcellularLocation>
</comment>
<dbReference type="EMBL" id="CP063078">
    <property type="protein sequence ID" value="QOQ87794.1"/>
    <property type="molecule type" value="Genomic_DNA"/>
</dbReference>
<name>A0A7M1LIL4_9BACT</name>
<dbReference type="PANTHER" id="PTHR33269">
    <property type="entry name" value="NADH-UBIQUINONE OXIDOREDUCTASE CHAIN 6"/>
    <property type="match status" value="1"/>
</dbReference>
<dbReference type="InterPro" id="IPR001457">
    <property type="entry name" value="NADH_UbQ/plastoQ_OxRdtase_su6"/>
</dbReference>
<keyword evidence="3" id="KW-0560">Oxidoreductase</keyword>
<reference evidence="3 4" key="1">
    <citation type="submission" date="2020-10" db="EMBL/GenBank/DDBJ databases">
        <title>Campylobacter and Helicobacter PacBio genomes.</title>
        <authorList>
            <person name="Lane C."/>
        </authorList>
    </citation>
    <scope>NUCLEOTIDE SEQUENCE [LARGE SCALE GENOMIC DNA]</scope>
    <source>
        <strain evidence="3 4">2016D-0077</strain>
    </source>
</reference>
<dbReference type="Gene3D" id="1.20.120.1200">
    <property type="entry name" value="NADH-ubiquinone/plastoquinone oxidoreductase chain 6, subunit NuoJ"/>
    <property type="match status" value="1"/>
</dbReference>
<evidence type="ECO:0000313" key="4">
    <source>
        <dbReference type="Proteomes" id="UP000594749"/>
    </source>
</evidence>
<keyword evidence="2" id="KW-0472">Membrane</keyword>
<evidence type="ECO:0000256" key="2">
    <source>
        <dbReference type="RuleBase" id="RU004429"/>
    </source>
</evidence>
<protein>
    <recommendedName>
        <fullName evidence="2">NADH-quinone oxidoreductase subunit J</fullName>
        <ecNumber evidence="2">7.1.1.-</ecNumber>
    </recommendedName>
</protein>
<feature type="transmembrane region" description="Helical" evidence="2">
    <location>
        <begin position="139"/>
        <end position="161"/>
    </location>
</feature>
<keyword evidence="2" id="KW-0520">NAD</keyword>
<dbReference type="GO" id="GO:0005886">
    <property type="term" value="C:plasma membrane"/>
    <property type="evidence" value="ECO:0007669"/>
    <property type="project" value="UniProtKB-SubCell"/>
</dbReference>
<evidence type="ECO:0000256" key="1">
    <source>
        <dbReference type="ARBA" id="ARBA00005698"/>
    </source>
</evidence>
<comment type="similarity">
    <text evidence="1 2">Belongs to the complex I subunit 6 family.</text>
</comment>
<sequence>MIELVAFLFFSILSVGLFSVSVFSTNILYAMSSLAGGMIFISGLFFLLGAEFLGVVQILVYVGAVVVLYSFSMMFFDANKLVKENKKGSKTIYTLAVFSALLLFVMVLAPVTTELSAELPIIEGAGNSDYLGKVVFTKYLIVFEISALMLLVAMIAGIVLVHKDMDKKGDAI</sequence>
<keyword evidence="2" id="KW-0812">Transmembrane</keyword>
<dbReference type="OrthoDB" id="13239at2"/>
<dbReference type="AlphaFoldDB" id="A0A7M1LIL4"/>
<dbReference type="GO" id="GO:0008137">
    <property type="term" value="F:NADH dehydrogenase (ubiquinone) activity"/>
    <property type="evidence" value="ECO:0007669"/>
    <property type="project" value="UniProtKB-UniRule"/>
</dbReference>
<dbReference type="GO" id="GO:0048038">
    <property type="term" value="F:quinone binding"/>
    <property type="evidence" value="ECO:0007669"/>
    <property type="project" value="UniProtKB-UniRule"/>
</dbReference>
<dbReference type="EC" id="7.1.1.-" evidence="2"/>
<feature type="transmembrane region" description="Helical" evidence="2">
    <location>
        <begin position="92"/>
        <end position="111"/>
    </location>
</feature>
<evidence type="ECO:0000313" key="3">
    <source>
        <dbReference type="EMBL" id="QOQ87794.1"/>
    </source>
</evidence>
<keyword evidence="2" id="KW-0874">Quinone</keyword>
<comment type="function">
    <text evidence="2">NDH-1 shuttles electrons from NADH, via FMN and iron-sulfur (Fe-S) centers, to quinones in the respiratory chain. Couples the redox reaction to proton translocation (for every two electrons transferred, four hydrogen ions are translocated across the cytoplasmic membrane), and thus conserves the redox energy in a proton gradient.</text>
</comment>
<keyword evidence="4" id="KW-1185">Reference proteome</keyword>
<dbReference type="Proteomes" id="UP000594749">
    <property type="component" value="Chromosome"/>
</dbReference>
<dbReference type="GO" id="GO:0016491">
    <property type="term" value="F:oxidoreductase activity"/>
    <property type="evidence" value="ECO:0007669"/>
    <property type="project" value="UniProtKB-KW"/>
</dbReference>
<dbReference type="RefSeq" id="WP_025802412.1">
    <property type="nucleotide sequence ID" value="NZ_CP053842.1"/>
</dbReference>
<comment type="caution">
    <text evidence="2">Lacks conserved residue(s) required for the propagation of feature annotation.</text>
</comment>
<dbReference type="NCBIfam" id="NF005167">
    <property type="entry name" value="PRK06638.2-2"/>
    <property type="match status" value="1"/>
</dbReference>
<gene>
    <name evidence="3" type="ORF">IMC76_03005</name>
</gene>